<protein>
    <submittedName>
        <fullName evidence="1">Uncharacterized protein</fullName>
    </submittedName>
</protein>
<sequence length="93" mass="10112">MPIIDEVEGQFAGLESPIERVFDITPNDDADLEYMTRIITVGGAGNVAVHMKKDDPADPPTILKNLQPGQDYPRRVRRVFATGTTATDIQGGS</sequence>
<evidence type="ECO:0000313" key="2">
    <source>
        <dbReference type="Proteomes" id="UP000478892"/>
    </source>
</evidence>
<organism evidence="1 2">
    <name type="scientific">Parasedimentitalea huanghaiensis</name>
    <dbReference type="NCBI Taxonomy" id="2682100"/>
    <lineage>
        <taxon>Bacteria</taxon>
        <taxon>Pseudomonadati</taxon>
        <taxon>Pseudomonadota</taxon>
        <taxon>Alphaproteobacteria</taxon>
        <taxon>Rhodobacterales</taxon>
        <taxon>Paracoccaceae</taxon>
        <taxon>Parasedimentitalea</taxon>
    </lineage>
</organism>
<keyword evidence="2" id="KW-1185">Reference proteome</keyword>
<reference evidence="1 2" key="1">
    <citation type="submission" date="2019-12" db="EMBL/GenBank/DDBJ databases">
        <authorList>
            <person name="Zhang Y.-J."/>
        </authorList>
    </citation>
    <scope>NUCLEOTIDE SEQUENCE [LARGE SCALE GENOMIC DNA]</scope>
    <source>
        <strain evidence="1 2">CY05</strain>
    </source>
</reference>
<name>A0A6L6WD23_9RHOB</name>
<dbReference type="AlphaFoldDB" id="A0A6L6WD23"/>
<comment type="caution">
    <text evidence="1">The sequence shown here is derived from an EMBL/GenBank/DDBJ whole genome shotgun (WGS) entry which is preliminary data.</text>
</comment>
<dbReference type="RefSeq" id="WP_157021075.1">
    <property type="nucleotide sequence ID" value="NZ_WQLV01000001.1"/>
</dbReference>
<accession>A0A6L6WD23</accession>
<dbReference type="EMBL" id="WQLV01000001">
    <property type="protein sequence ID" value="MVO14799.1"/>
    <property type="molecule type" value="Genomic_DNA"/>
</dbReference>
<evidence type="ECO:0000313" key="1">
    <source>
        <dbReference type="EMBL" id="MVO14799.1"/>
    </source>
</evidence>
<proteinExistence type="predicted"/>
<gene>
    <name evidence="1" type="ORF">GO984_03160</name>
</gene>
<dbReference type="Proteomes" id="UP000478892">
    <property type="component" value="Unassembled WGS sequence"/>
</dbReference>